<accession>Q3Z7B8</accession>
<dbReference type="AlphaFoldDB" id="Q3Z7B8"/>
<proteinExistence type="predicted"/>
<evidence type="ECO:0000313" key="2">
    <source>
        <dbReference type="Proteomes" id="UP000008289"/>
    </source>
</evidence>
<dbReference type="KEGG" id="det:DET1167"/>
<keyword evidence="2" id="KW-1185">Reference proteome</keyword>
<dbReference type="HOGENOM" id="CLU_3151948_0_0_0"/>
<protein>
    <submittedName>
        <fullName evidence="1">Uncharacterized protein</fullName>
    </submittedName>
</protein>
<reference evidence="1 2" key="1">
    <citation type="journal article" date="2005" name="Science">
        <title>Genome sequence of the PCE-dechlorinating bacterium Dehalococcoides ethenogenes.</title>
        <authorList>
            <person name="Seshadri R."/>
            <person name="Adrian L."/>
            <person name="Fouts D.E."/>
            <person name="Eisen J.A."/>
            <person name="Phillippy A.M."/>
            <person name="Methe B.A."/>
            <person name="Ward N.L."/>
            <person name="Nelson W.C."/>
            <person name="Deboy R.T."/>
            <person name="Khouri H.M."/>
            <person name="Kolonay J.F."/>
            <person name="Dodson R.J."/>
            <person name="Daugherty S.C."/>
            <person name="Brinkac L.M."/>
            <person name="Sullivan S.A."/>
            <person name="Madupu R."/>
            <person name="Nelson K.E."/>
            <person name="Kang K.H."/>
            <person name="Impraim M."/>
            <person name="Tran K."/>
            <person name="Robinson J.M."/>
            <person name="Forberger H.A."/>
            <person name="Fraser C.M."/>
            <person name="Zinder S.H."/>
            <person name="Heidelberg J.F."/>
        </authorList>
    </citation>
    <scope>NUCLEOTIDE SEQUENCE [LARGE SCALE GENOMIC DNA]</scope>
    <source>
        <strain evidence="2">ATCC BAA-2266 / KCTC 15142 / 195</strain>
    </source>
</reference>
<dbReference type="InParanoid" id="Q3Z7B8"/>
<gene>
    <name evidence="1" type="ordered locus">DET1167</name>
</gene>
<dbReference type="Proteomes" id="UP000008289">
    <property type="component" value="Chromosome"/>
</dbReference>
<sequence>MNKKLDTLNCRELRVGIINKRIQILPANTNITRNVLETGKKAGENPEQ</sequence>
<dbReference type="STRING" id="243164.DET1167"/>
<name>Q3Z7B8_DEHM1</name>
<organism evidence="1 2">
    <name type="scientific">Dehalococcoides mccartyi (strain ATCC BAA-2266 / KCTC 15142 / 195)</name>
    <name type="common">Dehalococcoides ethenogenes (strain 195)</name>
    <dbReference type="NCBI Taxonomy" id="243164"/>
    <lineage>
        <taxon>Bacteria</taxon>
        <taxon>Bacillati</taxon>
        <taxon>Chloroflexota</taxon>
        <taxon>Dehalococcoidia</taxon>
        <taxon>Dehalococcoidales</taxon>
        <taxon>Dehalococcoidaceae</taxon>
        <taxon>Dehalococcoides</taxon>
    </lineage>
</organism>
<dbReference type="EMBL" id="CP000027">
    <property type="protein sequence ID" value="AAW39616.1"/>
    <property type="molecule type" value="Genomic_DNA"/>
</dbReference>
<evidence type="ECO:0000313" key="1">
    <source>
        <dbReference type="EMBL" id="AAW39616.1"/>
    </source>
</evidence>